<dbReference type="PANTHER" id="PTHR32026:SF27">
    <property type="entry name" value="METHYLTRANSFERASE FKBM DOMAIN-CONTAINING PROTEIN-RELATED"/>
    <property type="match status" value="1"/>
</dbReference>
<evidence type="ECO:0000256" key="1">
    <source>
        <dbReference type="SAM" id="Phobius"/>
    </source>
</evidence>
<sequence>MKHPSGCTFWGKKQWSRKKVILWQVATLIGAPVIIALIAGVAIPGVVIGVPIWAESLIESDAFICEPNSVWNERKHVFHTQDKENMITLPDTFYFLTNWAPNFHCSHARRIGGRGDGGKWVCDPYRLKSRHDCLIYSVGSSGDFSFEIEMKKIMPHCEIHAFDQNSYVCPPNTCSFHKITFGDGIQPYGSKSWLTVVRALNHTNRLIDILKIDIEGGEYSFFPLLLNSSKSSLPRQILMELHPINVSVIHDFFNRLRNKNYVIFSKENNLLGGPYFFEYAFLKLNSRFFIQTHDNMTHR</sequence>
<name>A0A814Z543_9BILA</name>
<evidence type="ECO:0000313" key="3">
    <source>
        <dbReference type="EMBL" id="CAF1240303.1"/>
    </source>
</evidence>
<dbReference type="Proteomes" id="UP000663889">
    <property type="component" value="Unassembled WGS sequence"/>
</dbReference>
<dbReference type="InterPro" id="IPR026913">
    <property type="entry name" value="METTL24"/>
</dbReference>
<feature type="transmembrane region" description="Helical" evidence="1">
    <location>
        <begin position="21"/>
        <end position="54"/>
    </location>
</feature>
<dbReference type="AlphaFoldDB" id="A0A814Z543"/>
<evidence type="ECO:0000313" key="4">
    <source>
        <dbReference type="Proteomes" id="UP000663889"/>
    </source>
</evidence>
<keyword evidence="1" id="KW-0812">Transmembrane</keyword>
<proteinExistence type="predicted"/>
<protein>
    <recommendedName>
        <fullName evidence="2">Methyltransferase domain-containing protein</fullName>
    </recommendedName>
</protein>
<dbReference type="PANTHER" id="PTHR32026">
    <property type="entry name" value="METHYLTRANSFERASE-LIKE PROTEIN 24"/>
    <property type="match status" value="1"/>
</dbReference>
<dbReference type="Pfam" id="PF13383">
    <property type="entry name" value="Methyltransf_22"/>
    <property type="match status" value="1"/>
</dbReference>
<organism evidence="3 4">
    <name type="scientific">Rotaria sordida</name>
    <dbReference type="NCBI Taxonomy" id="392033"/>
    <lineage>
        <taxon>Eukaryota</taxon>
        <taxon>Metazoa</taxon>
        <taxon>Spiralia</taxon>
        <taxon>Gnathifera</taxon>
        <taxon>Rotifera</taxon>
        <taxon>Eurotatoria</taxon>
        <taxon>Bdelloidea</taxon>
        <taxon>Philodinida</taxon>
        <taxon>Philodinidae</taxon>
        <taxon>Rotaria</taxon>
    </lineage>
</organism>
<dbReference type="InterPro" id="IPR025714">
    <property type="entry name" value="Methyltranfer_dom"/>
</dbReference>
<evidence type="ECO:0000259" key="2">
    <source>
        <dbReference type="Pfam" id="PF13383"/>
    </source>
</evidence>
<accession>A0A814Z543</accession>
<gene>
    <name evidence="3" type="ORF">SEV965_LOCUS23184</name>
</gene>
<comment type="caution">
    <text evidence="3">The sequence shown here is derived from an EMBL/GenBank/DDBJ whole genome shotgun (WGS) entry which is preliminary data.</text>
</comment>
<dbReference type="EMBL" id="CAJNOU010001689">
    <property type="protein sequence ID" value="CAF1240303.1"/>
    <property type="molecule type" value="Genomic_DNA"/>
</dbReference>
<keyword evidence="1" id="KW-0472">Membrane</keyword>
<reference evidence="3" key="1">
    <citation type="submission" date="2021-02" db="EMBL/GenBank/DDBJ databases">
        <authorList>
            <person name="Nowell W R."/>
        </authorList>
    </citation>
    <scope>NUCLEOTIDE SEQUENCE</scope>
</reference>
<feature type="domain" description="Methyltransferase" evidence="2">
    <location>
        <begin position="87"/>
        <end position="283"/>
    </location>
</feature>
<keyword evidence="1" id="KW-1133">Transmembrane helix</keyword>